<dbReference type="PROSITE" id="PS50122">
    <property type="entry name" value="CHEB"/>
    <property type="match status" value="1"/>
</dbReference>
<dbReference type="InterPro" id="IPR000673">
    <property type="entry name" value="Sig_transdc_resp-reg_Me-estase"/>
</dbReference>
<dbReference type="FunCoup" id="A0A0U5ERK1">
    <property type="interactions" value="196"/>
</dbReference>
<dbReference type="SUPFAM" id="SSF52172">
    <property type="entry name" value="CheY-like"/>
    <property type="match status" value="1"/>
</dbReference>
<keyword evidence="3 6" id="KW-0378">Hydrolase</keyword>
<dbReference type="InterPro" id="IPR008248">
    <property type="entry name" value="CheB-like"/>
</dbReference>
<dbReference type="GO" id="GO:0008984">
    <property type="term" value="F:protein-glutamate methylesterase activity"/>
    <property type="evidence" value="ECO:0007669"/>
    <property type="project" value="UniProtKB-EC"/>
</dbReference>
<protein>
    <recommendedName>
        <fullName evidence="4">protein-glutamate methylesterase</fullName>
        <ecNumber evidence="4">3.1.1.61</ecNumber>
    </recommendedName>
</protein>
<evidence type="ECO:0000313" key="10">
    <source>
        <dbReference type="EMBL" id="CUI16769.1"/>
    </source>
</evidence>
<keyword evidence="2 6" id="KW-0145">Chemotaxis</keyword>
<dbReference type="PROSITE" id="PS50110">
    <property type="entry name" value="RESPONSE_REGULATORY"/>
    <property type="match status" value="1"/>
</dbReference>
<dbReference type="PIRSF" id="PIRSF000876">
    <property type="entry name" value="RR_chemtxs_CheB"/>
    <property type="match status" value="1"/>
</dbReference>
<evidence type="ECO:0000256" key="7">
    <source>
        <dbReference type="PROSITE-ProRule" id="PRU00169"/>
    </source>
</evidence>
<feature type="active site" evidence="6">
    <location>
        <position position="203"/>
    </location>
</feature>
<dbReference type="Gene3D" id="3.40.50.180">
    <property type="entry name" value="Methylesterase CheB, C-terminal domain"/>
    <property type="match status" value="1"/>
</dbReference>
<keyword evidence="11" id="KW-1185">Reference proteome</keyword>
<dbReference type="Gene3D" id="3.40.50.2300">
    <property type="match status" value="1"/>
</dbReference>
<dbReference type="SUPFAM" id="SSF52738">
    <property type="entry name" value="Methylesterase CheB, C-terminal domain"/>
    <property type="match status" value="1"/>
</dbReference>
<dbReference type="KEGG" id="pnl:PNK_1152"/>
<comment type="caution">
    <text evidence="7">Lacks conserved residue(s) required for the propagation of feature annotation.</text>
</comment>
<evidence type="ECO:0000256" key="2">
    <source>
        <dbReference type="ARBA" id="ARBA00022500"/>
    </source>
</evidence>
<dbReference type="GO" id="GO:0006935">
    <property type="term" value="P:chemotaxis"/>
    <property type="evidence" value="ECO:0007669"/>
    <property type="project" value="UniProtKB-UniRule"/>
</dbReference>
<proteinExistence type="predicted"/>
<gene>
    <name evidence="10" type="ORF">PNK_1152</name>
</gene>
<dbReference type="InParanoid" id="A0A0U5ERK1"/>
<feature type="active site" evidence="6">
    <location>
        <position position="176"/>
    </location>
</feature>
<feature type="domain" description="Response regulatory" evidence="8">
    <location>
        <begin position="7"/>
        <end position="125"/>
    </location>
</feature>
<sequence length="355" mass="38437">MIPYPIEVLIVDDSPSSQELLSFIIKSDPELALQACVKNEKMGLDCLKRLAPAVIVINSALAARDRFKAIHYYMQTKPTSIIAICDNLLEKTLASNFQAICAGAIDVLEKPASFKDPHYAVHAQAIIQAIKMAAQVKWPSQHHETSFSTLAAAAQQEAIEEFVKLPKIEAIAIGASLGGPQALGAILSLIPKNFPIPFFVVQHISAGFTKGLVDWLQGMTSLQVQLTKDRTFAKPGSVYVAPEHFHMEIRKGGLIRLVDSLPEKGIRPSVGHLFRSIAHTYGSKGIGIILTGMGKDGGEDLLKMKQTGALTIAQDPLTSLLFGMPKEAIAIKAAKHVMSLQQIAALLKLIAKRPI</sequence>
<evidence type="ECO:0000259" key="8">
    <source>
        <dbReference type="PROSITE" id="PS50110"/>
    </source>
</evidence>
<dbReference type="InterPro" id="IPR001789">
    <property type="entry name" value="Sig_transdc_resp-reg_receiver"/>
</dbReference>
<dbReference type="GO" id="GO:0000156">
    <property type="term" value="F:phosphorelay response regulator activity"/>
    <property type="evidence" value="ECO:0007669"/>
    <property type="project" value="InterPro"/>
</dbReference>
<dbReference type="STRING" id="389348.PNK_1152"/>
<evidence type="ECO:0000256" key="1">
    <source>
        <dbReference type="ARBA" id="ARBA00022490"/>
    </source>
</evidence>
<dbReference type="PATRIC" id="fig|389348.3.peg.1270"/>
<name>A0A0U5ERK1_9BACT</name>
<dbReference type="AlphaFoldDB" id="A0A0U5ERK1"/>
<accession>A0A0U5ERK1</accession>
<evidence type="ECO:0000259" key="9">
    <source>
        <dbReference type="PROSITE" id="PS50122"/>
    </source>
</evidence>
<keyword evidence="1" id="KW-0963">Cytoplasm</keyword>
<feature type="active site" evidence="6">
    <location>
        <position position="296"/>
    </location>
</feature>
<evidence type="ECO:0000256" key="6">
    <source>
        <dbReference type="PROSITE-ProRule" id="PRU00050"/>
    </source>
</evidence>
<dbReference type="PANTHER" id="PTHR42872">
    <property type="entry name" value="PROTEIN-GLUTAMATE METHYLESTERASE/PROTEIN-GLUTAMINE GLUTAMINASE"/>
    <property type="match status" value="1"/>
</dbReference>
<dbReference type="EC" id="3.1.1.61" evidence="4"/>
<dbReference type="InterPro" id="IPR035909">
    <property type="entry name" value="CheB_C"/>
</dbReference>
<feature type="domain" description="CheB-type methylesterase" evidence="9">
    <location>
        <begin position="164"/>
        <end position="347"/>
    </location>
</feature>
<comment type="catalytic activity">
    <reaction evidence="5">
        <text>[protein]-L-glutamate 5-O-methyl ester + H2O = L-glutamyl-[protein] + methanol + H(+)</text>
        <dbReference type="Rhea" id="RHEA:23236"/>
        <dbReference type="Rhea" id="RHEA-COMP:10208"/>
        <dbReference type="Rhea" id="RHEA-COMP:10311"/>
        <dbReference type="ChEBI" id="CHEBI:15377"/>
        <dbReference type="ChEBI" id="CHEBI:15378"/>
        <dbReference type="ChEBI" id="CHEBI:17790"/>
        <dbReference type="ChEBI" id="CHEBI:29973"/>
        <dbReference type="ChEBI" id="CHEBI:82795"/>
        <dbReference type="EC" id="3.1.1.61"/>
    </reaction>
</comment>
<dbReference type="InterPro" id="IPR011006">
    <property type="entry name" value="CheY-like_superfamily"/>
</dbReference>
<dbReference type="Pfam" id="PF01339">
    <property type="entry name" value="CheB_methylest"/>
    <property type="match status" value="1"/>
</dbReference>
<dbReference type="PANTHER" id="PTHR42872:SF6">
    <property type="entry name" value="PROTEIN-GLUTAMATE METHYLESTERASE_PROTEIN-GLUTAMINE GLUTAMINASE"/>
    <property type="match status" value="1"/>
</dbReference>
<dbReference type="CDD" id="cd16432">
    <property type="entry name" value="CheB_Rec"/>
    <property type="match status" value="1"/>
</dbReference>
<evidence type="ECO:0000313" key="11">
    <source>
        <dbReference type="Proteomes" id="UP000069902"/>
    </source>
</evidence>
<dbReference type="Proteomes" id="UP000069902">
    <property type="component" value="Chromosome cPNK"/>
</dbReference>
<evidence type="ECO:0000256" key="5">
    <source>
        <dbReference type="ARBA" id="ARBA00048267"/>
    </source>
</evidence>
<dbReference type="RefSeq" id="WP_059060851.1">
    <property type="nucleotide sequence ID" value="NZ_LN879502.1"/>
</dbReference>
<organism evidence="10 11">
    <name type="scientific">Candidatus Protochlamydia naegleriophila</name>
    <dbReference type="NCBI Taxonomy" id="389348"/>
    <lineage>
        <taxon>Bacteria</taxon>
        <taxon>Pseudomonadati</taxon>
        <taxon>Chlamydiota</taxon>
        <taxon>Chlamydiia</taxon>
        <taxon>Parachlamydiales</taxon>
        <taxon>Parachlamydiaceae</taxon>
        <taxon>Candidatus Protochlamydia</taxon>
    </lineage>
</organism>
<evidence type="ECO:0000256" key="4">
    <source>
        <dbReference type="ARBA" id="ARBA00039140"/>
    </source>
</evidence>
<reference evidence="11" key="1">
    <citation type="submission" date="2015-09" db="EMBL/GenBank/DDBJ databases">
        <authorList>
            <person name="Bertelli C."/>
        </authorList>
    </citation>
    <scope>NUCLEOTIDE SEQUENCE [LARGE SCALE GENOMIC DNA]</scope>
    <source>
        <strain evidence="11">KNic</strain>
    </source>
</reference>
<dbReference type="EMBL" id="LN879502">
    <property type="protein sequence ID" value="CUI16769.1"/>
    <property type="molecule type" value="Genomic_DNA"/>
</dbReference>
<dbReference type="GO" id="GO:0005737">
    <property type="term" value="C:cytoplasm"/>
    <property type="evidence" value="ECO:0007669"/>
    <property type="project" value="InterPro"/>
</dbReference>
<evidence type="ECO:0000256" key="3">
    <source>
        <dbReference type="ARBA" id="ARBA00022801"/>
    </source>
</evidence>